<dbReference type="InterPro" id="IPR002792">
    <property type="entry name" value="TRAM_dom"/>
</dbReference>
<dbReference type="Proteomes" id="UP000199062">
    <property type="component" value="Unassembled WGS sequence"/>
</dbReference>
<feature type="compositionally biased region" description="Basic and acidic residues" evidence="1">
    <location>
        <begin position="88"/>
        <end position="99"/>
    </location>
</feature>
<organism evidence="3 4">
    <name type="scientific">Halomicrobium zhouii</name>
    <dbReference type="NCBI Taxonomy" id="767519"/>
    <lineage>
        <taxon>Archaea</taxon>
        <taxon>Methanobacteriati</taxon>
        <taxon>Methanobacteriota</taxon>
        <taxon>Stenosarchaea group</taxon>
        <taxon>Halobacteria</taxon>
        <taxon>Halobacteriales</taxon>
        <taxon>Haloarculaceae</taxon>
        <taxon>Halomicrobium</taxon>
    </lineage>
</organism>
<evidence type="ECO:0000313" key="4">
    <source>
        <dbReference type="Proteomes" id="UP000199062"/>
    </source>
</evidence>
<sequence>MEISDNLACLYSAQVEQRDGRYVIEVPETEVSVGDVAPGDVYRIALLATDEAGDDEGTASQPRSRSGSQDQSSSRNGTRADQGPPVDEGERRTVDIEDIGEKGDGIARVERGYVVIVPDTEQGERVTIEITDVKENLGFAEVVERKAYYE</sequence>
<proteinExistence type="predicted"/>
<dbReference type="InterPro" id="IPR012340">
    <property type="entry name" value="NA-bd_OB-fold"/>
</dbReference>
<dbReference type="Pfam" id="PF01938">
    <property type="entry name" value="TRAM"/>
    <property type="match status" value="1"/>
</dbReference>
<dbReference type="PROSITE" id="PS50926">
    <property type="entry name" value="TRAM"/>
    <property type="match status" value="1"/>
</dbReference>
<accession>A0A1I6LWD8</accession>
<reference evidence="3 4" key="1">
    <citation type="submission" date="2016-10" db="EMBL/GenBank/DDBJ databases">
        <authorList>
            <person name="de Groot N.N."/>
        </authorList>
    </citation>
    <scope>NUCLEOTIDE SEQUENCE [LARGE SCALE GENOMIC DNA]</scope>
    <source>
        <strain evidence="3 4">CGMCC 1.10457</strain>
    </source>
</reference>
<dbReference type="Gene3D" id="2.40.50.140">
    <property type="entry name" value="Nucleic acid-binding proteins"/>
    <property type="match status" value="1"/>
</dbReference>
<gene>
    <name evidence="3" type="ORF">SAMN05216559_3285</name>
</gene>
<dbReference type="OrthoDB" id="28569at2157"/>
<dbReference type="RefSeq" id="WP_089817673.1">
    <property type="nucleotide sequence ID" value="NZ_FOZK01000003.1"/>
</dbReference>
<feature type="domain" description="TRAM" evidence="2">
    <location>
        <begin position="85"/>
        <end position="144"/>
    </location>
</feature>
<keyword evidence="4" id="KW-1185">Reference proteome</keyword>
<evidence type="ECO:0000259" key="2">
    <source>
        <dbReference type="PROSITE" id="PS50926"/>
    </source>
</evidence>
<name>A0A1I6LWD8_9EURY</name>
<protein>
    <submittedName>
        <fullName evidence="3">Predicted RNA-binding protein, contains TRAM domain</fullName>
    </submittedName>
</protein>
<dbReference type="SUPFAM" id="SSF50249">
    <property type="entry name" value="Nucleic acid-binding proteins"/>
    <property type="match status" value="1"/>
</dbReference>
<feature type="region of interest" description="Disordered" evidence="1">
    <location>
        <begin position="47"/>
        <end position="99"/>
    </location>
</feature>
<feature type="compositionally biased region" description="Low complexity" evidence="1">
    <location>
        <begin position="60"/>
        <end position="75"/>
    </location>
</feature>
<evidence type="ECO:0000313" key="3">
    <source>
        <dbReference type="EMBL" id="SFS07759.1"/>
    </source>
</evidence>
<evidence type="ECO:0000256" key="1">
    <source>
        <dbReference type="SAM" id="MobiDB-lite"/>
    </source>
</evidence>
<dbReference type="AlphaFoldDB" id="A0A1I6LWD8"/>
<dbReference type="STRING" id="767519.SAMN05216559_3285"/>
<dbReference type="EMBL" id="FOZK01000003">
    <property type="protein sequence ID" value="SFS07759.1"/>
    <property type="molecule type" value="Genomic_DNA"/>
</dbReference>